<dbReference type="EMBL" id="JAKXMK010000074">
    <property type="protein sequence ID" value="MCH6172435.1"/>
    <property type="molecule type" value="Genomic_DNA"/>
</dbReference>
<keyword evidence="2" id="KW-1185">Reference proteome</keyword>
<organism evidence="1 2">
    <name type="scientific">Pseudonocardia alaniniphila</name>
    <dbReference type="NCBI Taxonomy" id="75291"/>
    <lineage>
        <taxon>Bacteria</taxon>
        <taxon>Bacillati</taxon>
        <taxon>Actinomycetota</taxon>
        <taxon>Actinomycetes</taxon>
        <taxon>Pseudonocardiales</taxon>
        <taxon>Pseudonocardiaceae</taxon>
        <taxon>Pseudonocardia</taxon>
    </lineage>
</organism>
<proteinExistence type="predicted"/>
<comment type="caution">
    <text evidence="1">The sequence shown here is derived from an EMBL/GenBank/DDBJ whole genome shotgun (WGS) entry which is preliminary data.</text>
</comment>
<name>A0ABS9TV45_9PSEU</name>
<reference evidence="1 2" key="1">
    <citation type="submission" date="2022-03" db="EMBL/GenBank/DDBJ databases">
        <title>Pseudonocardia alaer sp. nov., a novel actinomycete isolated from reed forest soil.</title>
        <authorList>
            <person name="Wang L."/>
        </authorList>
    </citation>
    <scope>NUCLEOTIDE SEQUENCE [LARGE SCALE GENOMIC DNA]</scope>
    <source>
        <strain evidence="1 2">Y-16303</strain>
    </source>
</reference>
<gene>
    <name evidence="1" type="ORF">MMF94_42815</name>
</gene>
<evidence type="ECO:0000313" key="1">
    <source>
        <dbReference type="EMBL" id="MCH6172435.1"/>
    </source>
</evidence>
<protein>
    <submittedName>
        <fullName evidence="1">Uncharacterized protein</fullName>
    </submittedName>
</protein>
<dbReference type="Proteomes" id="UP001299970">
    <property type="component" value="Unassembled WGS sequence"/>
</dbReference>
<dbReference type="RefSeq" id="WP_241043237.1">
    <property type="nucleotide sequence ID" value="NZ_BAAAJF010000051.1"/>
</dbReference>
<evidence type="ECO:0000313" key="2">
    <source>
        <dbReference type="Proteomes" id="UP001299970"/>
    </source>
</evidence>
<accession>A0ABS9TV45</accession>
<sequence length="81" mass="8358">MTGVDGYSELVIDGALLLLELPRRFARNLSVRTFSYLLCPAFASSVLVADGDGGGTIGGRRTSAGAVSSGHGPLRAIVRPP</sequence>